<name>A0A843VZM8_COLES</name>
<dbReference type="Proteomes" id="UP000652761">
    <property type="component" value="Unassembled WGS sequence"/>
</dbReference>
<evidence type="ECO:0000313" key="2">
    <source>
        <dbReference type="EMBL" id="MQL99917.1"/>
    </source>
</evidence>
<keyword evidence="3" id="KW-1185">Reference proteome</keyword>
<evidence type="ECO:0000313" key="3">
    <source>
        <dbReference type="Proteomes" id="UP000652761"/>
    </source>
</evidence>
<feature type="region of interest" description="Disordered" evidence="1">
    <location>
        <begin position="103"/>
        <end position="125"/>
    </location>
</feature>
<dbReference type="AlphaFoldDB" id="A0A843VZM8"/>
<organism evidence="2 3">
    <name type="scientific">Colocasia esculenta</name>
    <name type="common">Wild taro</name>
    <name type="synonym">Arum esculentum</name>
    <dbReference type="NCBI Taxonomy" id="4460"/>
    <lineage>
        <taxon>Eukaryota</taxon>
        <taxon>Viridiplantae</taxon>
        <taxon>Streptophyta</taxon>
        <taxon>Embryophyta</taxon>
        <taxon>Tracheophyta</taxon>
        <taxon>Spermatophyta</taxon>
        <taxon>Magnoliopsida</taxon>
        <taxon>Liliopsida</taxon>
        <taxon>Araceae</taxon>
        <taxon>Aroideae</taxon>
        <taxon>Colocasieae</taxon>
        <taxon>Colocasia</taxon>
    </lineage>
</organism>
<proteinExistence type="predicted"/>
<dbReference type="EMBL" id="NMUH01002428">
    <property type="protein sequence ID" value="MQL99917.1"/>
    <property type="molecule type" value="Genomic_DNA"/>
</dbReference>
<evidence type="ECO:0000256" key="1">
    <source>
        <dbReference type="SAM" id="MobiDB-lite"/>
    </source>
</evidence>
<evidence type="ECO:0008006" key="4">
    <source>
        <dbReference type="Google" id="ProtNLM"/>
    </source>
</evidence>
<comment type="caution">
    <text evidence="2">The sequence shown here is derived from an EMBL/GenBank/DDBJ whole genome shotgun (WGS) entry which is preliminary data.</text>
</comment>
<gene>
    <name evidence="2" type="ORF">Taro_032645</name>
</gene>
<feature type="non-terminal residue" evidence="2">
    <location>
        <position position="1"/>
    </location>
</feature>
<protein>
    <recommendedName>
        <fullName evidence="4">Retrotransposon gag domain-containing protein</fullName>
    </recommendedName>
</protein>
<sequence>MSGRRYLNATRASVAITAEEMFSGASALVVLLGNAVHVRARVFVCVAGSVTPSVVTSSVGSPRFRGVVVWLVSTVLVWFTFVRGCETESFVSFAGDGVVSGSLSGPEMADRRDWEGGGDDPEDPTQRMIERIWESLTEIRMRMDQPAPAQSVVPVIEEAVPVAPVTPPVGVEVQQAKREQFRTLQQGRLSVMEYQMRFMALSSWPELLVYSLSLNATEGSVEFSSRHLGTSHSGCRCFDSSSACAPHVVHGAGSVTPSVVTSSVGSPRFR</sequence>
<reference evidence="2" key="1">
    <citation type="submission" date="2017-07" db="EMBL/GenBank/DDBJ databases">
        <title>Taro Niue Genome Assembly and Annotation.</title>
        <authorList>
            <person name="Atibalentja N."/>
            <person name="Keating K."/>
            <person name="Fields C.J."/>
        </authorList>
    </citation>
    <scope>NUCLEOTIDE SEQUENCE</scope>
    <source>
        <strain evidence="2">Niue_2</strain>
        <tissue evidence="2">Leaf</tissue>
    </source>
</reference>
<accession>A0A843VZM8</accession>